<organism evidence="2 3">
    <name type="scientific">Fragilariopsis cylindrus CCMP1102</name>
    <dbReference type="NCBI Taxonomy" id="635003"/>
    <lineage>
        <taxon>Eukaryota</taxon>
        <taxon>Sar</taxon>
        <taxon>Stramenopiles</taxon>
        <taxon>Ochrophyta</taxon>
        <taxon>Bacillariophyta</taxon>
        <taxon>Bacillariophyceae</taxon>
        <taxon>Bacillariophycidae</taxon>
        <taxon>Bacillariales</taxon>
        <taxon>Bacillariaceae</taxon>
        <taxon>Fragilariopsis</taxon>
    </lineage>
</organism>
<dbReference type="KEGG" id="fcy:FRACYDRAFT_220585"/>
<feature type="non-terminal residue" evidence="2">
    <location>
        <position position="82"/>
    </location>
</feature>
<reference evidence="2 3" key="1">
    <citation type="submission" date="2016-09" db="EMBL/GenBank/DDBJ databases">
        <title>Extensive genetic diversity and differential bi-allelic expression allows diatom success in the polar Southern Ocean.</title>
        <authorList>
            <consortium name="DOE Joint Genome Institute"/>
            <person name="Mock T."/>
            <person name="Otillar R.P."/>
            <person name="Strauss J."/>
            <person name="Dupont C."/>
            <person name="Frickenhaus S."/>
            <person name="Maumus F."/>
            <person name="Mcmullan M."/>
            <person name="Sanges R."/>
            <person name="Schmutz J."/>
            <person name="Toseland A."/>
            <person name="Valas R."/>
            <person name="Veluchamy A."/>
            <person name="Ward B.J."/>
            <person name="Allen A."/>
            <person name="Barry K."/>
            <person name="Falciatore A."/>
            <person name="Ferrante M."/>
            <person name="Fortunato A.E."/>
            <person name="Gloeckner G."/>
            <person name="Gruber A."/>
            <person name="Hipkin R."/>
            <person name="Janech M."/>
            <person name="Kroth P."/>
            <person name="Leese F."/>
            <person name="Lindquist E."/>
            <person name="Lyon B.R."/>
            <person name="Martin J."/>
            <person name="Mayer C."/>
            <person name="Parker M."/>
            <person name="Quesneville H."/>
            <person name="Raymond J."/>
            <person name="Uhlig C."/>
            <person name="Valentin K.U."/>
            <person name="Worden A.Z."/>
            <person name="Armbrust E.V."/>
            <person name="Bowler C."/>
            <person name="Green B."/>
            <person name="Moulton V."/>
            <person name="Van Oosterhout C."/>
            <person name="Grigoriev I."/>
        </authorList>
    </citation>
    <scope>NUCLEOTIDE SEQUENCE [LARGE SCALE GENOMIC DNA]</scope>
    <source>
        <strain evidence="2 3">CCMP1102</strain>
    </source>
</reference>
<feature type="non-terminal residue" evidence="2">
    <location>
        <position position="1"/>
    </location>
</feature>
<gene>
    <name evidence="2" type="ORF">FRACYDRAFT_220585</name>
</gene>
<accession>A0A1E7ETS7</accession>
<feature type="region of interest" description="Disordered" evidence="1">
    <location>
        <begin position="1"/>
        <end position="25"/>
    </location>
</feature>
<evidence type="ECO:0000256" key="1">
    <source>
        <dbReference type="SAM" id="MobiDB-lite"/>
    </source>
</evidence>
<name>A0A1E7ETS7_9STRA</name>
<dbReference type="InParanoid" id="A0A1E7ETS7"/>
<protein>
    <submittedName>
        <fullName evidence="2">Uncharacterized protein</fullName>
    </submittedName>
</protein>
<feature type="compositionally biased region" description="Basic and acidic residues" evidence="1">
    <location>
        <begin position="9"/>
        <end position="25"/>
    </location>
</feature>
<evidence type="ECO:0000313" key="3">
    <source>
        <dbReference type="Proteomes" id="UP000095751"/>
    </source>
</evidence>
<evidence type="ECO:0000313" key="2">
    <source>
        <dbReference type="EMBL" id="OEU09235.1"/>
    </source>
</evidence>
<dbReference type="Proteomes" id="UP000095751">
    <property type="component" value="Unassembled WGS sequence"/>
</dbReference>
<sequence>KSSSKGKAAKGDAKRSCGSLDGDRTEKINSADITDCLAIQSMLESILGKAEERIALLNEEVENQGLSYKGEDKVECGCGNTF</sequence>
<dbReference type="EMBL" id="KV784376">
    <property type="protein sequence ID" value="OEU09235.1"/>
    <property type="molecule type" value="Genomic_DNA"/>
</dbReference>
<keyword evidence="3" id="KW-1185">Reference proteome</keyword>
<dbReference type="AlphaFoldDB" id="A0A1E7ETS7"/>
<proteinExistence type="predicted"/>